<keyword evidence="2" id="KW-1185">Reference proteome</keyword>
<organism evidence="1 2">
    <name type="scientific">Riccia fluitans</name>
    <dbReference type="NCBI Taxonomy" id="41844"/>
    <lineage>
        <taxon>Eukaryota</taxon>
        <taxon>Viridiplantae</taxon>
        <taxon>Streptophyta</taxon>
        <taxon>Embryophyta</taxon>
        <taxon>Marchantiophyta</taxon>
        <taxon>Marchantiopsida</taxon>
        <taxon>Marchantiidae</taxon>
        <taxon>Marchantiales</taxon>
        <taxon>Ricciaceae</taxon>
        <taxon>Riccia</taxon>
    </lineage>
</organism>
<comment type="caution">
    <text evidence="1">The sequence shown here is derived from an EMBL/GenBank/DDBJ whole genome shotgun (WGS) entry which is preliminary data.</text>
</comment>
<dbReference type="Proteomes" id="UP001605036">
    <property type="component" value="Unassembled WGS sequence"/>
</dbReference>
<accession>A0ABD1XZH7</accession>
<sequence>MARSEVLGKGDDTKRARALQAYFEGWKANTCPLVVTEGQTNNNAQMFVNEYTEDRQPTGHFLCIRRCNGCHNYEKDCWYQAAGCCRSYGPSVLKRTGDPRDFVQRATDYNAGWCDWDNGCLYVVGRGCLCEKSNEENGCNYVYPMNDKDAYWLKYKVIWSQHSLRMDDRSAQLPEGEVIHQVIDKSM</sequence>
<evidence type="ECO:0000313" key="2">
    <source>
        <dbReference type="Proteomes" id="UP001605036"/>
    </source>
</evidence>
<protein>
    <submittedName>
        <fullName evidence="1">Uncharacterized protein</fullName>
    </submittedName>
</protein>
<evidence type="ECO:0000313" key="1">
    <source>
        <dbReference type="EMBL" id="KAL2619901.1"/>
    </source>
</evidence>
<gene>
    <name evidence="1" type="ORF">R1flu_000106</name>
</gene>
<proteinExistence type="predicted"/>
<dbReference type="AlphaFoldDB" id="A0ABD1XZH7"/>
<reference evidence="1 2" key="1">
    <citation type="submission" date="2024-09" db="EMBL/GenBank/DDBJ databases">
        <title>Chromosome-scale assembly of Riccia fluitans.</title>
        <authorList>
            <person name="Paukszto L."/>
            <person name="Sawicki J."/>
            <person name="Karawczyk K."/>
            <person name="Piernik-Szablinska J."/>
            <person name="Szczecinska M."/>
            <person name="Mazdziarz M."/>
        </authorList>
    </citation>
    <scope>NUCLEOTIDE SEQUENCE [LARGE SCALE GENOMIC DNA]</scope>
    <source>
        <strain evidence="1">Rf_01</strain>
        <tissue evidence="1">Aerial parts of the thallus</tissue>
    </source>
</reference>
<dbReference type="EMBL" id="JBHFFA010000006">
    <property type="protein sequence ID" value="KAL2619901.1"/>
    <property type="molecule type" value="Genomic_DNA"/>
</dbReference>
<name>A0ABD1XZH7_9MARC</name>